<proteinExistence type="predicted"/>
<dbReference type="HOGENOM" id="CLU_000384_30_8_1"/>
<sequence>MQGGLGQFWKNKKIDILLAEEDPAKALKWKNFLKEFKLLFKLLDIELDVQMKLRDLKMKECADEYTYQFQYLADQTRYSDAAQIEAFKQGLP</sequence>
<dbReference type="AlphaFoldDB" id="V2XMH2"/>
<gene>
    <name evidence="2" type="ORF">Moror_9518</name>
</gene>
<keyword evidence="3" id="KW-1185">Reference proteome</keyword>
<name>V2XMH2_MONRO</name>
<accession>V2XMH2</accession>
<dbReference type="EMBL" id="AWSO01003113">
    <property type="protein sequence ID" value="ESK80694.1"/>
    <property type="molecule type" value="Genomic_DNA"/>
</dbReference>
<organism evidence="2 3">
    <name type="scientific">Moniliophthora roreri (strain MCA 2997)</name>
    <name type="common">Cocoa frosty pod rot fungus</name>
    <name type="synonym">Crinipellis roreri</name>
    <dbReference type="NCBI Taxonomy" id="1381753"/>
    <lineage>
        <taxon>Eukaryota</taxon>
        <taxon>Fungi</taxon>
        <taxon>Dikarya</taxon>
        <taxon>Basidiomycota</taxon>
        <taxon>Agaricomycotina</taxon>
        <taxon>Agaricomycetes</taxon>
        <taxon>Agaricomycetidae</taxon>
        <taxon>Agaricales</taxon>
        <taxon>Marasmiineae</taxon>
        <taxon>Marasmiaceae</taxon>
        <taxon>Moniliophthora</taxon>
    </lineage>
</organism>
<reference evidence="2 3" key="1">
    <citation type="journal article" date="2014" name="BMC Genomics">
        <title>Genome and secretome analysis of the hemibiotrophic fungal pathogen, Moniliophthora roreri, which causes frosty pod rot disease of cacao: mechanisms of the biotrophic and necrotrophic phases.</title>
        <authorList>
            <person name="Meinhardt L.W."/>
            <person name="Costa G.G.L."/>
            <person name="Thomazella D.P.T."/>
            <person name="Teixeira P.J.P.L."/>
            <person name="Carazzolle M.F."/>
            <person name="Schuster S.C."/>
            <person name="Carlson J.E."/>
            <person name="Guiltinan M.J."/>
            <person name="Mieczkowski P."/>
            <person name="Farmer A."/>
            <person name="Ramaraj T."/>
            <person name="Crozier J."/>
            <person name="Davis R.E."/>
            <person name="Shao J."/>
            <person name="Melnick R.L."/>
            <person name="Pereira G.A.G."/>
            <person name="Bailey B.A."/>
        </authorList>
    </citation>
    <scope>NUCLEOTIDE SEQUENCE [LARGE SCALE GENOMIC DNA]</scope>
    <source>
        <strain evidence="2 3">MCA 2997</strain>
    </source>
</reference>
<comment type="caution">
    <text evidence="2">The sequence shown here is derived from an EMBL/GenBank/DDBJ whole genome shotgun (WGS) entry which is preliminary data.</text>
</comment>
<dbReference type="Pfam" id="PF03732">
    <property type="entry name" value="Retrotrans_gag"/>
    <property type="match status" value="1"/>
</dbReference>
<evidence type="ECO:0000313" key="2">
    <source>
        <dbReference type="EMBL" id="ESK80694.1"/>
    </source>
</evidence>
<dbReference type="Proteomes" id="UP000017559">
    <property type="component" value="Unassembled WGS sequence"/>
</dbReference>
<evidence type="ECO:0000259" key="1">
    <source>
        <dbReference type="Pfam" id="PF03732"/>
    </source>
</evidence>
<dbReference type="KEGG" id="mrr:Moror_9518"/>
<protein>
    <recommendedName>
        <fullName evidence="1">Retrotransposon gag domain-containing protein</fullName>
    </recommendedName>
</protein>
<evidence type="ECO:0000313" key="3">
    <source>
        <dbReference type="Proteomes" id="UP000017559"/>
    </source>
</evidence>
<dbReference type="OrthoDB" id="3263571at2759"/>
<dbReference type="InterPro" id="IPR005162">
    <property type="entry name" value="Retrotrans_gag_dom"/>
</dbReference>
<feature type="domain" description="Retrotransposon gag" evidence="1">
    <location>
        <begin position="26"/>
        <end position="91"/>
    </location>
</feature>